<dbReference type="Proteomes" id="UP000076078">
    <property type="component" value="Unassembled WGS sequence"/>
</dbReference>
<keyword evidence="3" id="KW-1185">Reference proteome</keyword>
<proteinExistence type="predicted"/>
<keyword evidence="1" id="KW-0732">Signal</keyword>
<name>A0A152A5H2_TIELA</name>
<accession>A0A152A5H2</accession>
<dbReference type="Gene3D" id="2.10.109.10">
    <property type="entry name" value="Umud Fragment, subunit A"/>
    <property type="match status" value="1"/>
</dbReference>
<protein>
    <recommendedName>
        <fullName evidence="4">Peptidase S26 domain-containing protein</fullName>
    </recommendedName>
</protein>
<dbReference type="InParanoid" id="A0A152A5H2"/>
<comment type="caution">
    <text evidence="2">The sequence shown here is derived from an EMBL/GenBank/DDBJ whole genome shotgun (WGS) entry which is preliminary data.</text>
</comment>
<evidence type="ECO:0000313" key="2">
    <source>
        <dbReference type="EMBL" id="KYR01482.1"/>
    </source>
</evidence>
<feature type="chain" id="PRO_5007593646" description="Peptidase S26 domain-containing protein" evidence="1">
    <location>
        <begin position="20"/>
        <end position="127"/>
    </location>
</feature>
<dbReference type="EMBL" id="LODT01000006">
    <property type="protein sequence ID" value="KYR01482.1"/>
    <property type="molecule type" value="Genomic_DNA"/>
</dbReference>
<dbReference type="AlphaFoldDB" id="A0A152A5H2"/>
<feature type="signal peptide" evidence="1">
    <location>
        <begin position="1"/>
        <end position="19"/>
    </location>
</feature>
<evidence type="ECO:0000256" key="1">
    <source>
        <dbReference type="SAM" id="SignalP"/>
    </source>
</evidence>
<dbReference type="OrthoDB" id="308440at2759"/>
<evidence type="ECO:0008006" key="4">
    <source>
        <dbReference type="Google" id="ProtNLM"/>
    </source>
</evidence>
<organism evidence="2 3">
    <name type="scientific">Tieghemostelium lacteum</name>
    <name type="common">Slime mold</name>
    <name type="synonym">Dictyostelium lacteum</name>
    <dbReference type="NCBI Taxonomy" id="361077"/>
    <lineage>
        <taxon>Eukaryota</taxon>
        <taxon>Amoebozoa</taxon>
        <taxon>Evosea</taxon>
        <taxon>Eumycetozoa</taxon>
        <taxon>Dictyostelia</taxon>
        <taxon>Dictyosteliales</taxon>
        <taxon>Raperosteliaceae</taxon>
        <taxon>Tieghemostelium</taxon>
    </lineage>
</organism>
<gene>
    <name evidence="2" type="ORF">DLAC_11480</name>
</gene>
<sequence length="127" mass="14418">MNKIFNYSLLLSIPIFVHQNLITIVIDSDNEVLLLDRFNKNFKSGDTVAMLDPIETEKNIVRKIVATESDLVFPSIKKGYFLHRKLNHNDSSQQQQHPIDEISSTKVQGPTPQGYILGKVIGSIWPL</sequence>
<reference evidence="2 3" key="1">
    <citation type="submission" date="2015-12" db="EMBL/GenBank/DDBJ databases">
        <title>Dictyostelia acquired genes for synthesis and detection of signals that induce cell-type specialization by lateral gene transfer from prokaryotes.</title>
        <authorList>
            <person name="Gloeckner G."/>
            <person name="Schaap P."/>
        </authorList>
    </citation>
    <scope>NUCLEOTIDE SEQUENCE [LARGE SCALE GENOMIC DNA]</scope>
    <source>
        <strain evidence="2 3">TK</strain>
    </source>
</reference>
<dbReference type="SUPFAM" id="SSF51306">
    <property type="entry name" value="LexA/Signal peptidase"/>
    <property type="match status" value="1"/>
</dbReference>
<dbReference type="InterPro" id="IPR036286">
    <property type="entry name" value="LexA/Signal_pep-like_sf"/>
</dbReference>
<evidence type="ECO:0000313" key="3">
    <source>
        <dbReference type="Proteomes" id="UP000076078"/>
    </source>
</evidence>